<keyword evidence="1 2" id="KW-0238">DNA-binding</keyword>
<reference evidence="5" key="1">
    <citation type="journal article" date="2019" name="Int. J. Syst. Evol. Microbiol.">
        <title>The Global Catalogue of Microorganisms (GCM) 10K type strain sequencing project: providing services to taxonomists for standard genome sequencing and annotation.</title>
        <authorList>
            <consortium name="The Broad Institute Genomics Platform"/>
            <consortium name="The Broad Institute Genome Sequencing Center for Infectious Disease"/>
            <person name="Wu L."/>
            <person name="Ma J."/>
        </authorList>
    </citation>
    <scope>NUCLEOTIDE SEQUENCE [LARGE SCALE GENOMIC DNA]</scope>
    <source>
        <strain evidence="5">JCM 32206</strain>
    </source>
</reference>
<dbReference type="SUPFAM" id="SSF46689">
    <property type="entry name" value="Homeodomain-like"/>
    <property type="match status" value="1"/>
</dbReference>
<dbReference type="Gene3D" id="1.10.357.10">
    <property type="entry name" value="Tetracycline Repressor, domain 2"/>
    <property type="match status" value="1"/>
</dbReference>
<proteinExistence type="predicted"/>
<gene>
    <name evidence="4" type="ORF">GCM10023094_22480</name>
</gene>
<dbReference type="InterPro" id="IPR009057">
    <property type="entry name" value="Homeodomain-like_sf"/>
</dbReference>
<comment type="caution">
    <text evidence="4">The sequence shown here is derived from an EMBL/GenBank/DDBJ whole genome shotgun (WGS) entry which is preliminary data.</text>
</comment>
<dbReference type="EMBL" id="BAABFB010000035">
    <property type="protein sequence ID" value="GAA4478562.1"/>
    <property type="molecule type" value="Genomic_DNA"/>
</dbReference>
<dbReference type="InterPro" id="IPR001647">
    <property type="entry name" value="HTH_TetR"/>
</dbReference>
<accession>A0ABP8P248</accession>
<name>A0ABP8P248_9NOCA</name>
<evidence type="ECO:0000256" key="1">
    <source>
        <dbReference type="ARBA" id="ARBA00023125"/>
    </source>
</evidence>
<evidence type="ECO:0000313" key="5">
    <source>
        <dbReference type="Proteomes" id="UP001501183"/>
    </source>
</evidence>
<protein>
    <recommendedName>
        <fullName evidence="3">HTH tetR-type domain-containing protein</fullName>
    </recommendedName>
</protein>
<dbReference type="Proteomes" id="UP001501183">
    <property type="component" value="Unassembled WGS sequence"/>
</dbReference>
<dbReference type="PROSITE" id="PS50977">
    <property type="entry name" value="HTH_TETR_2"/>
    <property type="match status" value="1"/>
</dbReference>
<sequence>MSLREIASAAGVNYGLIHQYVGTKDDLLEIVLRRASSEWADYFSDAPSTEAAITHIMRPKSSEYARIVAQSILAGGTPEALLGRSPALAALSRRLEDEVERSADAVDPRVCVAAMTGMALGWGLFGQFVQEIAGLGDQPDDSVTEAVYALLRRAIDPV</sequence>
<evidence type="ECO:0000259" key="3">
    <source>
        <dbReference type="PROSITE" id="PS50977"/>
    </source>
</evidence>
<evidence type="ECO:0000313" key="4">
    <source>
        <dbReference type="EMBL" id="GAA4478562.1"/>
    </source>
</evidence>
<evidence type="ECO:0000256" key="2">
    <source>
        <dbReference type="PROSITE-ProRule" id="PRU00335"/>
    </source>
</evidence>
<feature type="DNA-binding region" description="H-T-H motif" evidence="2">
    <location>
        <begin position="2"/>
        <end position="21"/>
    </location>
</feature>
<organism evidence="4 5">
    <name type="scientific">Rhodococcus olei</name>
    <dbReference type="NCBI Taxonomy" id="2161675"/>
    <lineage>
        <taxon>Bacteria</taxon>
        <taxon>Bacillati</taxon>
        <taxon>Actinomycetota</taxon>
        <taxon>Actinomycetes</taxon>
        <taxon>Mycobacteriales</taxon>
        <taxon>Nocardiaceae</taxon>
        <taxon>Rhodococcus</taxon>
    </lineage>
</organism>
<keyword evidence="5" id="KW-1185">Reference proteome</keyword>
<feature type="domain" description="HTH tetR-type" evidence="3">
    <location>
        <begin position="1"/>
        <end position="39"/>
    </location>
</feature>